<dbReference type="Pfam" id="PF13619">
    <property type="entry name" value="KTSC"/>
    <property type="match status" value="1"/>
</dbReference>
<name>A0ABT4RR45_9ACTN</name>
<sequence length="76" mass="8550">MRCDSSAIAAYRFDAVRGVLELLYVEGRLVYDYPCDELLFAEFELAPSKGKFVNGVLKPHAERFNWTPTPRPLGAA</sequence>
<keyword evidence="3" id="KW-1185">Reference proteome</keyword>
<feature type="domain" description="KTSC" evidence="1">
    <location>
        <begin position="4"/>
        <end position="59"/>
    </location>
</feature>
<reference evidence="2" key="1">
    <citation type="submission" date="2022-10" db="EMBL/GenBank/DDBJ databases">
        <title>The WGS of Solirubrobacter sp. CPCC 204708.</title>
        <authorList>
            <person name="Jiang Z."/>
        </authorList>
    </citation>
    <scope>NUCLEOTIDE SEQUENCE</scope>
    <source>
        <strain evidence="2">CPCC 204708</strain>
    </source>
</reference>
<comment type="caution">
    <text evidence="2">The sequence shown here is derived from an EMBL/GenBank/DDBJ whole genome shotgun (WGS) entry which is preliminary data.</text>
</comment>
<organism evidence="2 3">
    <name type="scientific">Solirubrobacter deserti</name>
    <dbReference type="NCBI Taxonomy" id="2282478"/>
    <lineage>
        <taxon>Bacteria</taxon>
        <taxon>Bacillati</taxon>
        <taxon>Actinomycetota</taxon>
        <taxon>Thermoleophilia</taxon>
        <taxon>Solirubrobacterales</taxon>
        <taxon>Solirubrobacteraceae</taxon>
        <taxon>Solirubrobacter</taxon>
    </lineage>
</organism>
<evidence type="ECO:0000313" key="3">
    <source>
        <dbReference type="Proteomes" id="UP001147700"/>
    </source>
</evidence>
<proteinExistence type="predicted"/>
<accession>A0ABT4RR45</accession>
<evidence type="ECO:0000259" key="1">
    <source>
        <dbReference type="Pfam" id="PF13619"/>
    </source>
</evidence>
<evidence type="ECO:0000313" key="2">
    <source>
        <dbReference type="EMBL" id="MDA0141049.1"/>
    </source>
</evidence>
<dbReference type="Proteomes" id="UP001147700">
    <property type="component" value="Unassembled WGS sequence"/>
</dbReference>
<protein>
    <submittedName>
        <fullName evidence="2">KTSC domain-containing protein</fullName>
    </submittedName>
</protein>
<dbReference type="InterPro" id="IPR025309">
    <property type="entry name" value="KTSC_dom"/>
</dbReference>
<gene>
    <name evidence="2" type="ORF">OJ962_26365</name>
</gene>
<dbReference type="EMBL" id="JAPCID010000049">
    <property type="protein sequence ID" value="MDA0141049.1"/>
    <property type="molecule type" value="Genomic_DNA"/>
</dbReference>